<dbReference type="Proteomes" id="UP001305521">
    <property type="component" value="Chromosome"/>
</dbReference>
<accession>A0ABZ0PCX1</accession>
<protein>
    <recommendedName>
        <fullName evidence="3">HK97 gp10 family phage protein</fullName>
    </recommendedName>
</protein>
<organism evidence="1 2">
    <name type="scientific">Sediminicoccus rosea</name>
    <dbReference type="NCBI Taxonomy" id="1225128"/>
    <lineage>
        <taxon>Bacteria</taxon>
        <taxon>Pseudomonadati</taxon>
        <taxon>Pseudomonadota</taxon>
        <taxon>Alphaproteobacteria</taxon>
        <taxon>Acetobacterales</taxon>
        <taxon>Roseomonadaceae</taxon>
        <taxon>Sediminicoccus</taxon>
    </lineage>
</organism>
<dbReference type="RefSeq" id="WP_318647514.1">
    <property type="nucleotide sequence ID" value="NZ_CP137852.1"/>
</dbReference>
<sequence>MSLDLTGKTAAELKAMVANAEAILAGANTKLHVKAQQFREAAQAALAERRVAPPGQRAEPNPELDAAVARIKAVAAEALAKFDLTPETAKARGITTPHALLAGSGAPKTGGGVRTKKFKRCPYISYRGPGGIAILQYALPPGEGATGFWAGGLVAVGSDESKTGFDAAMEPEAAIAAFLKALSELAPARP</sequence>
<reference evidence="1 2" key="1">
    <citation type="submission" date="2023-11" db="EMBL/GenBank/DDBJ databases">
        <title>Arctic aerobic anoxygenic photoheterotroph Sediminicoccus rosea KRV36 adapts its photosynthesis to long days of polar summer.</title>
        <authorList>
            <person name="Tomasch J."/>
            <person name="Kopejtka K."/>
            <person name="Bily T."/>
            <person name="Gardiner A.T."/>
            <person name="Gardian Z."/>
            <person name="Shivaramu S."/>
            <person name="Koblizek M."/>
            <person name="Engelhardt F."/>
            <person name="Kaftan D."/>
        </authorList>
    </citation>
    <scope>NUCLEOTIDE SEQUENCE [LARGE SCALE GENOMIC DNA]</scope>
    <source>
        <strain evidence="1 2">R-30</strain>
    </source>
</reference>
<name>A0ABZ0PCX1_9PROT</name>
<keyword evidence="2" id="KW-1185">Reference proteome</keyword>
<gene>
    <name evidence="1" type="ORF">R9Z33_15665</name>
</gene>
<evidence type="ECO:0000313" key="2">
    <source>
        <dbReference type="Proteomes" id="UP001305521"/>
    </source>
</evidence>
<dbReference type="EMBL" id="CP137852">
    <property type="protein sequence ID" value="WPB83539.1"/>
    <property type="molecule type" value="Genomic_DNA"/>
</dbReference>
<evidence type="ECO:0008006" key="3">
    <source>
        <dbReference type="Google" id="ProtNLM"/>
    </source>
</evidence>
<proteinExistence type="predicted"/>
<evidence type="ECO:0000313" key="1">
    <source>
        <dbReference type="EMBL" id="WPB83539.1"/>
    </source>
</evidence>